<gene>
    <name evidence="3" type="ORF">FJW01_14720</name>
</gene>
<feature type="transmembrane region" description="Helical" evidence="2">
    <location>
        <begin position="50"/>
        <end position="70"/>
    </location>
</feature>
<dbReference type="InterPro" id="IPR039672">
    <property type="entry name" value="MFS_2"/>
</dbReference>
<dbReference type="OrthoDB" id="181905at2"/>
<dbReference type="Pfam" id="PF13347">
    <property type="entry name" value="MFS_2"/>
    <property type="match status" value="1"/>
</dbReference>
<keyword evidence="2" id="KW-0472">Membrane</keyword>
<accession>A0A506Q5K2</accession>
<keyword evidence="4" id="KW-1185">Reference proteome</keyword>
<feature type="transmembrane region" description="Helical" evidence="2">
    <location>
        <begin position="338"/>
        <end position="360"/>
    </location>
</feature>
<feature type="transmembrane region" description="Helical" evidence="2">
    <location>
        <begin position="280"/>
        <end position="304"/>
    </location>
</feature>
<evidence type="ECO:0000313" key="4">
    <source>
        <dbReference type="Proteomes" id="UP000317747"/>
    </source>
</evidence>
<organism evidence="3 4">
    <name type="scientific">Pantoea deleyi</name>
    <dbReference type="NCBI Taxonomy" id="470932"/>
    <lineage>
        <taxon>Bacteria</taxon>
        <taxon>Pseudomonadati</taxon>
        <taxon>Pseudomonadota</taxon>
        <taxon>Gammaproteobacteria</taxon>
        <taxon>Enterobacterales</taxon>
        <taxon>Erwiniaceae</taxon>
        <taxon>Pantoea</taxon>
    </lineage>
</organism>
<dbReference type="EMBL" id="VHJA01000061">
    <property type="protein sequence ID" value="TPV39770.1"/>
    <property type="molecule type" value="Genomic_DNA"/>
</dbReference>
<sequence>MELIMKEPRKITLKNYMGYGVTDILGSGAFAVMGAWLMFFYVTYCGLSPMQAGSILFIARILDTIISPLVGYATDNIGNTRIGRRFGRRRSFLLFCCPLLVIFSLMWVEGMHYFYYLTTYLLMEIIAAMVIIPYEAIASEMTSDYKERTRLSAARIIFAGLAASLATFIPGQLFKIFGNQSPQAFLINAIIFTVLTMMALIITYFSTWERETATPEPQSAPRKPWNTLFSSIIHEMLTSLKVKAFRQLLLMYILSFTALDLLSSVFAFFIIFALNQDATLAANLMSVGIFCFGWGTAVFAWAFIRCKPARLLQLCYLVVMLCMLAFTAFYFYQPSWMVMALYGIAFIYQLFKGGYVYLTWNIYPFIPDVDEVMTRKRREGIFAGMMTFVRKSTLGISALVVGALLEMNGFVSGATTQTRLATDTVVGIVCLGTLALLFFAFIVSTRFKLDRRTHQILLDEVARLKETDGDLTGSTPETRVVIESLTGIKYEKIWQGETREHAHVTPQPAGKG</sequence>
<evidence type="ECO:0000256" key="2">
    <source>
        <dbReference type="SAM" id="Phobius"/>
    </source>
</evidence>
<evidence type="ECO:0000313" key="3">
    <source>
        <dbReference type="EMBL" id="TPV39770.1"/>
    </source>
</evidence>
<feature type="transmembrane region" description="Helical" evidence="2">
    <location>
        <begin position="249"/>
        <end position="274"/>
    </location>
</feature>
<dbReference type="InterPro" id="IPR036259">
    <property type="entry name" value="MFS_trans_sf"/>
</dbReference>
<reference evidence="3 4" key="1">
    <citation type="submission" date="2019-06" db="EMBL/GenBank/DDBJ databases">
        <title>Taxogenomics and systematics of the genus Pantoea.</title>
        <authorList>
            <person name="Tambong J.T."/>
        </authorList>
    </citation>
    <scope>NUCLEOTIDE SEQUENCE [LARGE SCALE GENOMIC DNA]</scope>
    <source>
        <strain evidence="3 4">LMG 24200</strain>
    </source>
</reference>
<name>A0A506Q5K2_9GAMM</name>
<feature type="transmembrane region" description="Helical" evidence="2">
    <location>
        <begin position="21"/>
        <end position="44"/>
    </location>
</feature>
<feature type="transmembrane region" description="Helical" evidence="2">
    <location>
        <begin position="185"/>
        <end position="205"/>
    </location>
</feature>
<feature type="transmembrane region" description="Helical" evidence="2">
    <location>
        <begin position="91"/>
        <end position="108"/>
    </location>
</feature>
<proteinExistence type="inferred from homology"/>
<protein>
    <submittedName>
        <fullName evidence="3">MFS transporter</fullName>
    </submittedName>
</protein>
<dbReference type="GO" id="GO:0008643">
    <property type="term" value="P:carbohydrate transport"/>
    <property type="evidence" value="ECO:0007669"/>
    <property type="project" value="InterPro"/>
</dbReference>
<dbReference type="PANTHER" id="PTHR11328">
    <property type="entry name" value="MAJOR FACILITATOR SUPERFAMILY DOMAIN-CONTAINING PROTEIN"/>
    <property type="match status" value="1"/>
</dbReference>
<dbReference type="GO" id="GO:0015293">
    <property type="term" value="F:symporter activity"/>
    <property type="evidence" value="ECO:0007669"/>
    <property type="project" value="InterPro"/>
</dbReference>
<comment type="caution">
    <text evidence="3">The sequence shown here is derived from an EMBL/GenBank/DDBJ whole genome shotgun (WGS) entry which is preliminary data.</text>
</comment>
<dbReference type="PANTHER" id="PTHR11328:SF24">
    <property type="entry name" value="MAJOR FACILITATOR SUPERFAMILY (MFS) PROFILE DOMAIN-CONTAINING PROTEIN"/>
    <property type="match status" value="1"/>
</dbReference>
<keyword evidence="2" id="KW-0812">Transmembrane</keyword>
<feature type="transmembrane region" description="Helical" evidence="2">
    <location>
        <begin position="381"/>
        <end position="405"/>
    </location>
</feature>
<dbReference type="GO" id="GO:0005886">
    <property type="term" value="C:plasma membrane"/>
    <property type="evidence" value="ECO:0007669"/>
    <property type="project" value="TreeGrafter"/>
</dbReference>
<evidence type="ECO:0000256" key="1">
    <source>
        <dbReference type="ARBA" id="ARBA00009617"/>
    </source>
</evidence>
<feature type="transmembrane region" description="Helical" evidence="2">
    <location>
        <begin position="425"/>
        <end position="443"/>
    </location>
</feature>
<comment type="similarity">
    <text evidence="1">Belongs to the sodium:galactoside symporter (TC 2.A.2) family.</text>
</comment>
<dbReference type="AlphaFoldDB" id="A0A506Q5K2"/>
<dbReference type="SUPFAM" id="SSF103473">
    <property type="entry name" value="MFS general substrate transporter"/>
    <property type="match status" value="1"/>
</dbReference>
<keyword evidence="2" id="KW-1133">Transmembrane helix</keyword>
<dbReference type="CDD" id="cd17332">
    <property type="entry name" value="MFS_MelB_like"/>
    <property type="match status" value="1"/>
</dbReference>
<feature type="transmembrane region" description="Helical" evidence="2">
    <location>
        <begin position="153"/>
        <end position="173"/>
    </location>
</feature>
<dbReference type="Proteomes" id="UP000317747">
    <property type="component" value="Unassembled WGS sequence"/>
</dbReference>
<dbReference type="Gene3D" id="1.20.1250.20">
    <property type="entry name" value="MFS general substrate transporter like domains"/>
    <property type="match status" value="1"/>
</dbReference>
<feature type="transmembrane region" description="Helical" evidence="2">
    <location>
        <begin position="114"/>
        <end position="132"/>
    </location>
</feature>
<feature type="transmembrane region" description="Helical" evidence="2">
    <location>
        <begin position="311"/>
        <end position="332"/>
    </location>
</feature>